<dbReference type="Proteomes" id="UP001152797">
    <property type="component" value="Unassembled WGS sequence"/>
</dbReference>
<dbReference type="EMBL" id="CAMXCT010001284">
    <property type="protein sequence ID" value="CAI3988615.1"/>
    <property type="molecule type" value="Genomic_DNA"/>
</dbReference>
<evidence type="ECO:0000313" key="2">
    <source>
        <dbReference type="EMBL" id="CAI3988615.1"/>
    </source>
</evidence>
<protein>
    <submittedName>
        <fullName evidence="2">Uncharacterized protein</fullName>
    </submittedName>
</protein>
<reference evidence="3 4" key="2">
    <citation type="submission" date="2024-05" db="EMBL/GenBank/DDBJ databases">
        <authorList>
            <person name="Chen Y."/>
            <person name="Shah S."/>
            <person name="Dougan E. K."/>
            <person name="Thang M."/>
            <person name="Chan C."/>
        </authorList>
    </citation>
    <scope>NUCLEOTIDE SEQUENCE [LARGE SCALE GENOMIC DNA]</scope>
</reference>
<organism evidence="2">
    <name type="scientific">Cladocopium goreaui</name>
    <dbReference type="NCBI Taxonomy" id="2562237"/>
    <lineage>
        <taxon>Eukaryota</taxon>
        <taxon>Sar</taxon>
        <taxon>Alveolata</taxon>
        <taxon>Dinophyceae</taxon>
        <taxon>Suessiales</taxon>
        <taxon>Symbiodiniaceae</taxon>
        <taxon>Cladocopium</taxon>
    </lineage>
</organism>
<feature type="region of interest" description="Disordered" evidence="1">
    <location>
        <begin position="199"/>
        <end position="249"/>
    </location>
</feature>
<dbReference type="AlphaFoldDB" id="A0A9P1CBQ9"/>
<feature type="non-terminal residue" evidence="2">
    <location>
        <position position="1"/>
    </location>
</feature>
<accession>A0A9P1CBQ9</accession>
<evidence type="ECO:0000313" key="4">
    <source>
        <dbReference type="Proteomes" id="UP001152797"/>
    </source>
</evidence>
<gene>
    <name evidence="2" type="ORF">C1SCF055_LOCUS15759</name>
</gene>
<feature type="region of interest" description="Disordered" evidence="1">
    <location>
        <begin position="131"/>
        <end position="154"/>
    </location>
</feature>
<keyword evidence="4" id="KW-1185">Reference proteome</keyword>
<proteinExistence type="predicted"/>
<name>A0A9P1CBQ9_9DINO</name>
<evidence type="ECO:0000313" key="3">
    <source>
        <dbReference type="EMBL" id="CAL4775927.1"/>
    </source>
</evidence>
<feature type="compositionally biased region" description="Basic and acidic residues" evidence="1">
    <location>
        <begin position="239"/>
        <end position="249"/>
    </location>
</feature>
<reference evidence="2" key="1">
    <citation type="submission" date="2022-10" db="EMBL/GenBank/DDBJ databases">
        <authorList>
            <person name="Chen Y."/>
            <person name="Dougan E. K."/>
            <person name="Chan C."/>
            <person name="Rhodes N."/>
            <person name="Thang M."/>
        </authorList>
    </citation>
    <scope>NUCLEOTIDE SEQUENCE</scope>
</reference>
<sequence length="249" mass="27485">MVLTANDRGPHSCRVHGQLEAWMHFPLAVQLWLPRHLVQELAEQLDHKGDSWQLPFFEADVPSCSKPGPMQHNRDLVLLATRISQGKKRGAGKKRARRRRVRIWRWHSDRTESEKSDAADNADRDGGIAQELVWPEMPFAPPESDYGDGDNETMEHLGQFRDTSVCPSSASGSSSQATPKELELFWNLMNATSVCKVLDEVDSSGEESTSAGSSGSPSSSSSSTDSADVNATNLAAEAMQKEQRVEQPQ</sequence>
<evidence type="ECO:0000256" key="1">
    <source>
        <dbReference type="SAM" id="MobiDB-lite"/>
    </source>
</evidence>
<comment type="caution">
    <text evidence="2">The sequence shown here is derived from an EMBL/GenBank/DDBJ whole genome shotgun (WGS) entry which is preliminary data.</text>
</comment>
<feature type="compositionally biased region" description="Low complexity" evidence="1">
    <location>
        <begin position="206"/>
        <end position="228"/>
    </location>
</feature>
<dbReference type="EMBL" id="CAMXCT020001284">
    <property type="protein sequence ID" value="CAL1141990.1"/>
    <property type="molecule type" value="Genomic_DNA"/>
</dbReference>
<dbReference type="EMBL" id="CAMXCT030001284">
    <property type="protein sequence ID" value="CAL4775927.1"/>
    <property type="molecule type" value="Genomic_DNA"/>
</dbReference>